<reference evidence="3" key="1">
    <citation type="submission" date="2021-01" db="EMBL/GenBank/DDBJ databases">
        <authorList>
            <person name="Corre E."/>
            <person name="Pelletier E."/>
            <person name="Niang G."/>
            <person name="Scheremetjew M."/>
            <person name="Finn R."/>
            <person name="Kale V."/>
            <person name="Holt S."/>
            <person name="Cochrane G."/>
            <person name="Meng A."/>
            <person name="Brown T."/>
            <person name="Cohen L."/>
        </authorList>
    </citation>
    <scope>NUCLEOTIDE SEQUENCE</scope>
    <source>
        <strain evidence="3">CCMP3346</strain>
    </source>
</reference>
<feature type="region of interest" description="Disordered" evidence="1">
    <location>
        <begin position="1"/>
        <end position="28"/>
    </location>
</feature>
<sequence>MPPSMCGSMPSAVDQSKRNNQMKTPHSLSQAINLSHTRPIISSALQATHIHTGDVYYTHTTTPHTDEMSMYAASQPLTPRMKKNAPNHCAAVM</sequence>
<protein>
    <submittedName>
        <fullName evidence="3">Uncharacterized protein</fullName>
    </submittedName>
</protein>
<evidence type="ECO:0000256" key="1">
    <source>
        <dbReference type="SAM" id="MobiDB-lite"/>
    </source>
</evidence>
<dbReference type="AlphaFoldDB" id="A0A6U4C667"/>
<gene>
    <name evidence="2" type="ORF">VBRA1451_LOCUS11038</name>
    <name evidence="3" type="ORF">VBRA1451_LOCUS11039</name>
</gene>
<feature type="compositionally biased region" description="Polar residues" evidence="1">
    <location>
        <begin position="18"/>
        <end position="28"/>
    </location>
</feature>
<accession>A0A6U4C667</accession>
<evidence type="ECO:0000313" key="2">
    <source>
        <dbReference type="EMBL" id="CAD9055973.1"/>
    </source>
</evidence>
<organism evidence="3">
    <name type="scientific">Vitrella brassicaformis</name>
    <dbReference type="NCBI Taxonomy" id="1169539"/>
    <lineage>
        <taxon>Eukaryota</taxon>
        <taxon>Sar</taxon>
        <taxon>Alveolata</taxon>
        <taxon>Colpodellida</taxon>
        <taxon>Vitrellaceae</taxon>
        <taxon>Vitrella</taxon>
    </lineage>
</organism>
<proteinExistence type="predicted"/>
<name>A0A6U4C667_9ALVE</name>
<dbReference type="EMBL" id="HBGB01019056">
    <property type="protein sequence ID" value="CAD9055974.1"/>
    <property type="molecule type" value="Transcribed_RNA"/>
</dbReference>
<dbReference type="EMBL" id="HBGB01019054">
    <property type="protein sequence ID" value="CAD9055973.1"/>
    <property type="molecule type" value="Transcribed_RNA"/>
</dbReference>
<evidence type="ECO:0000313" key="3">
    <source>
        <dbReference type="EMBL" id="CAD9055974.1"/>
    </source>
</evidence>